<dbReference type="InterPro" id="IPR016181">
    <property type="entry name" value="Acyl_CoA_acyltransferase"/>
</dbReference>
<dbReference type="SUPFAM" id="SSF55729">
    <property type="entry name" value="Acyl-CoA N-acyltransferases (Nat)"/>
    <property type="match status" value="1"/>
</dbReference>
<proteinExistence type="predicted"/>
<dbReference type="EMBL" id="SJPH01000004">
    <property type="protein sequence ID" value="TWT43507.1"/>
    <property type="molecule type" value="Genomic_DNA"/>
</dbReference>
<evidence type="ECO:0000313" key="1">
    <source>
        <dbReference type="EMBL" id="TWT43507.1"/>
    </source>
</evidence>
<dbReference type="OrthoDB" id="258863at2"/>
<gene>
    <name evidence="1" type="ORF">Pla111_24580</name>
</gene>
<dbReference type="Proteomes" id="UP000318995">
    <property type="component" value="Unassembled WGS sequence"/>
</dbReference>
<evidence type="ECO:0008006" key="3">
    <source>
        <dbReference type="Google" id="ProtNLM"/>
    </source>
</evidence>
<name>A0A5C5VZH8_9BACT</name>
<dbReference type="RefSeq" id="WP_146574669.1">
    <property type="nucleotide sequence ID" value="NZ_SJPH01000004.1"/>
</dbReference>
<protein>
    <recommendedName>
        <fullName evidence="3">Acetyltransferase (GNAT) family protein</fullName>
    </recommendedName>
</protein>
<dbReference type="AlphaFoldDB" id="A0A5C5VZH8"/>
<evidence type="ECO:0000313" key="2">
    <source>
        <dbReference type="Proteomes" id="UP000318995"/>
    </source>
</evidence>
<organism evidence="1 2">
    <name type="scientific">Botrimarina hoheduenensis</name>
    <dbReference type="NCBI Taxonomy" id="2528000"/>
    <lineage>
        <taxon>Bacteria</taxon>
        <taxon>Pseudomonadati</taxon>
        <taxon>Planctomycetota</taxon>
        <taxon>Planctomycetia</taxon>
        <taxon>Pirellulales</taxon>
        <taxon>Lacipirellulaceae</taxon>
        <taxon>Botrimarina</taxon>
    </lineage>
</organism>
<sequence>MSLWLKRVAYRCLQRVMVLERVTVMIAETSKLAAESINGQAERISAAKLKRFIESGEAPYCEELVERLDDPRLSCFAVIAAERLSSFAWFFHGSAEAGMNYGRSKATATAIELDECSVFVFHAYTAAGSRGVGLMREVLCCAANELAESGGADWLVATTESLNTPARRAFGRTGFQEIGHYTRYGIGRRVFGSYPKPVPPIQSFG</sequence>
<keyword evidence="2" id="KW-1185">Reference proteome</keyword>
<dbReference type="Gene3D" id="3.40.630.30">
    <property type="match status" value="1"/>
</dbReference>
<accession>A0A5C5VZH8</accession>
<reference evidence="1 2" key="1">
    <citation type="submission" date="2019-02" db="EMBL/GenBank/DDBJ databases">
        <title>Deep-cultivation of Planctomycetes and their phenomic and genomic characterization uncovers novel biology.</title>
        <authorList>
            <person name="Wiegand S."/>
            <person name="Jogler M."/>
            <person name="Boedeker C."/>
            <person name="Pinto D."/>
            <person name="Vollmers J."/>
            <person name="Rivas-Marin E."/>
            <person name="Kohn T."/>
            <person name="Peeters S.H."/>
            <person name="Heuer A."/>
            <person name="Rast P."/>
            <person name="Oberbeckmann S."/>
            <person name="Bunk B."/>
            <person name="Jeske O."/>
            <person name="Meyerdierks A."/>
            <person name="Storesund J.E."/>
            <person name="Kallscheuer N."/>
            <person name="Luecker S."/>
            <person name="Lage O.M."/>
            <person name="Pohl T."/>
            <person name="Merkel B.J."/>
            <person name="Hornburger P."/>
            <person name="Mueller R.-W."/>
            <person name="Bruemmer F."/>
            <person name="Labrenz M."/>
            <person name="Spormann A.M."/>
            <person name="Op Den Camp H."/>
            <person name="Overmann J."/>
            <person name="Amann R."/>
            <person name="Jetten M.S.M."/>
            <person name="Mascher T."/>
            <person name="Medema M.H."/>
            <person name="Devos D.P."/>
            <person name="Kaster A.-K."/>
            <person name="Ovreas L."/>
            <person name="Rohde M."/>
            <person name="Galperin M.Y."/>
            <person name="Jogler C."/>
        </authorList>
    </citation>
    <scope>NUCLEOTIDE SEQUENCE [LARGE SCALE GENOMIC DNA]</scope>
    <source>
        <strain evidence="1 2">Pla111</strain>
    </source>
</reference>
<comment type="caution">
    <text evidence="1">The sequence shown here is derived from an EMBL/GenBank/DDBJ whole genome shotgun (WGS) entry which is preliminary data.</text>
</comment>